<protein>
    <submittedName>
        <fullName evidence="7">MIZ/SP-RING zinc finger</fullName>
    </submittedName>
</protein>
<dbReference type="GO" id="GO:0061665">
    <property type="term" value="F:SUMO ligase activity"/>
    <property type="evidence" value="ECO:0007669"/>
    <property type="project" value="TreeGrafter"/>
</dbReference>
<dbReference type="GO" id="GO:0016925">
    <property type="term" value="P:protein sumoylation"/>
    <property type="evidence" value="ECO:0007669"/>
    <property type="project" value="TreeGrafter"/>
</dbReference>
<sequence>MPPAYANGTTMLNYNSNPLSAATANVAGPVSGYSGDSTVVNGSKAVTQPTPNVNTCYPPQDMGAGPVPGPFNSAAASVYGPGSTAADFGPPSVAAPPVAAAVDHNQYAAATYQHQSAPQIPVYNGQQYPPVGNGPPPSYPIQGRLMQQNAMTRSQMPVSYMNSGSRVQSSNMTVGQSQSTSALRYSLQQTQQCVTNSGRPPTALPSLSAQQSQQQSQLQQYPSNMPSIGQTGATLHHSQQTVVDPTTGAVTPYGTASQPPIVNGPYAKYPPNMPPRNTIYYGNPSSASQAAALPGKAVCNYVNQNFNPQSTMTPGYQHVQAVRQTHQMPIVPPNMVPNQRPIYPTANQYQVPTPIPALYSDVKPVILPSDDADPRMAFPVKDGVILQPFRLEHNIPVSQICFFIAPEQFGLLCSDPDLDIQLKCFHADDRLMYNNWPHNANVQIVVNNTPVVVRHIDRPLYVKTLCQPNKNTLQIAVQQCCCSHLFMLSLTTRPPVERVLSNLVRRKLLSVDNAIDKIKRSFQLAEMGDGQVADIERMSTTISLKCPITMGKITLPARCQDCRHIQCFDLKAFLILNKDRLHWQCPLCGRPAILDNLEIDQYVWGILTNLVKFPEVGEVLIDSNASWKAHASIGREQQQSLGCNPPKRAKTSEANCSTDPSVCSWNMTSVRNYASTSNNNNPVAATGLQVPIERVPNTSISQIMDMKTTVPPNHT</sequence>
<dbReference type="GO" id="GO:0000785">
    <property type="term" value="C:chromatin"/>
    <property type="evidence" value="ECO:0007669"/>
    <property type="project" value="TreeGrafter"/>
</dbReference>
<feature type="region of interest" description="Disordered" evidence="5">
    <location>
        <begin position="160"/>
        <end position="239"/>
    </location>
</feature>
<dbReference type="AlphaFoldDB" id="A0A1Y3E4T6"/>
<dbReference type="GO" id="GO:0006357">
    <property type="term" value="P:regulation of transcription by RNA polymerase II"/>
    <property type="evidence" value="ECO:0007669"/>
    <property type="project" value="TreeGrafter"/>
</dbReference>
<feature type="compositionally biased region" description="Low complexity" evidence="5">
    <location>
        <begin position="206"/>
        <end position="220"/>
    </location>
</feature>
<evidence type="ECO:0000256" key="3">
    <source>
        <dbReference type="ARBA" id="ARBA00022833"/>
    </source>
</evidence>
<dbReference type="PANTHER" id="PTHR10782">
    <property type="entry name" value="ZINC FINGER MIZ DOMAIN-CONTAINING PROTEIN"/>
    <property type="match status" value="1"/>
</dbReference>
<comment type="caution">
    <text evidence="7">The sequence shown here is derived from an EMBL/GenBank/DDBJ whole genome shotgun (WGS) entry which is preliminary data.</text>
</comment>
<dbReference type="EMBL" id="LVZM01023328">
    <property type="protein sequence ID" value="OUC40065.1"/>
    <property type="molecule type" value="Genomic_DNA"/>
</dbReference>
<dbReference type="GO" id="GO:0003712">
    <property type="term" value="F:transcription coregulator activity"/>
    <property type="evidence" value="ECO:0007669"/>
    <property type="project" value="TreeGrafter"/>
</dbReference>
<keyword evidence="3" id="KW-0862">Zinc</keyword>
<dbReference type="InterPro" id="IPR013083">
    <property type="entry name" value="Znf_RING/FYVE/PHD"/>
</dbReference>
<reference evidence="7 8" key="1">
    <citation type="submission" date="2015-04" db="EMBL/GenBank/DDBJ databases">
        <title>Draft genome of the roundworm Trichinella nativa.</title>
        <authorList>
            <person name="Mitreva M."/>
        </authorList>
    </citation>
    <scope>NUCLEOTIDE SEQUENCE [LARGE SCALE GENOMIC DNA]</scope>
    <source>
        <strain evidence="7 8">ISS45</strain>
    </source>
</reference>
<feature type="domain" description="SP-RING-type" evidence="6">
    <location>
        <begin position="531"/>
        <end position="612"/>
    </location>
</feature>
<dbReference type="InterPro" id="IPR004181">
    <property type="entry name" value="Znf_MIZ"/>
</dbReference>
<keyword evidence="1" id="KW-0479">Metal-binding</keyword>
<feature type="compositionally biased region" description="Polar residues" evidence="5">
    <location>
        <begin position="221"/>
        <end position="239"/>
    </location>
</feature>
<dbReference type="InterPro" id="IPR057847">
    <property type="entry name" value="ZMIZ1/ZMIZ2_GBD-like"/>
</dbReference>
<dbReference type="Pfam" id="PF02891">
    <property type="entry name" value="zf-MIZ"/>
    <property type="match status" value="1"/>
</dbReference>
<proteinExistence type="predicted"/>
<organism evidence="7 8">
    <name type="scientific">Trichinella nativa</name>
    <dbReference type="NCBI Taxonomy" id="6335"/>
    <lineage>
        <taxon>Eukaryota</taxon>
        <taxon>Metazoa</taxon>
        <taxon>Ecdysozoa</taxon>
        <taxon>Nematoda</taxon>
        <taxon>Enoplea</taxon>
        <taxon>Dorylaimia</taxon>
        <taxon>Trichinellida</taxon>
        <taxon>Trichinellidae</taxon>
        <taxon>Trichinella</taxon>
    </lineage>
</organism>
<accession>A0A1Y3E4T6</accession>
<dbReference type="GO" id="GO:0008270">
    <property type="term" value="F:zinc ion binding"/>
    <property type="evidence" value="ECO:0007669"/>
    <property type="project" value="UniProtKB-KW"/>
</dbReference>
<evidence type="ECO:0000259" key="6">
    <source>
        <dbReference type="PROSITE" id="PS51044"/>
    </source>
</evidence>
<dbReference type="Pfam" id="PF25527">
    <property type="entry name" value="GBD-like_ZMIZ1_ZMIZ2"/>
    <property type="match status" value="1"/>
</dbReference>
<evidence type="ECO:0000313" key="8">
    <source>
        <dbReference type="Proteomes" id="UP000243006"/>
    </source>
</evidence>
<evidence type="ECO:0000256" key="2">
    <source>
        <dbReference type="ARBA" id="ARBA00022771"/>
    </source>
</evidence>
<gene>
    <name evidence="7" type="ORF">D917_04365</name>
</gene>
<feature type="non-terminal residue" evidence="7">
    <location>
        <position position="715"/>
    </location>
</feature>
<dbReference type="Proteomes" id="UP000243006">
    <property type="component" value="Unassembled WGS sequence"/>
</dbReference>
<dbReference type="PANTHER" id="PTHR10782:SF4">
    <property type="entry name" value="TONALLI, ISOFORM E"/>
    <property type="match status" value="1"/>
</dbReference>
<keyword evidence="2 4" id="KW-0863">Zinc-finger</keyword>
<dbReference type="PROSITE" id="PS51044">
    <property type="entry name" value="ZF_SP_RING"/>
    <property type="match status" value="1"/>
</dbReference>
<dbReference type="Gene3D" id="3.30.40.10">
    <property type="entry name" value="Zinc/RING finger domain, C3HC4 (zinc finger)"/>
    <property type="match status" value="1"/>
</dbReference>
<evidence type="ECO:0000256" key="1">
    <source>
        <dbReference type="ARBA" id="ARBA00022723"/>
    </source>
</evidence>
<evidence type="ECO:0000313" key="7">
    <source>
        <dbReference type="EMBL" id="OUC40065.1"/>
    </source>
</evidence>
<feature type="compositionally biased region" description="Polar residues" evidence="5">
    <location>
        <begin position="160"/>
        <end position="199"/>
    </location>
</feature>
<evidence type="ECO:0000256" key="5">
    <source>
        <dbReference type="SAM" id="MobiDB-lite"/>
    </source>
</evidence>
<name>A0A1Y3E4T6_9BILA</name>
<evidence type="ECO:0000256" key="4">
    <source>
        <dbReference type="PROSITE-ProRule" id="PRU00452"/>
    </source>
</evidence>